<keyword evidence="4 5" id="KW-0234">DNA repair</keyword>
<dbReference type="Pfam" id="PF08676">
    <property type="entry name" value="MutL_C"/>
    <property type="match status" value="1"/>
</dbReference>
<feature type="domain" description="DNA mismatch repair protein S5" evidence="7">
    <location>
        <begin position="203"/>
        <end position="321"/>
    </location>
</feature>
<dbReference type="FunFam" id="3.30.565.10:FF:000003">
    <property type="entry name" value="DNA mismatch repair endonuclease MutL"/>
    <property type="match status" value="1"/>
</dbReference>
<name>A0A6J4KVK4_9BACT</name>
<dbReference type="SUPFAM" id="SSF55874">
    <property type="entry name" value="ATPase domain of HSP90 chaperone/DNA topoisomerase II/histidine kinase"/>
    <property type="match status" value="1"/>
</dbReference>
<dbReference type="InterPro" id="IPR038973">
    <property type="entry name" value="MutL/Mlh/Pms-like"/>
</dbReference>
<feature type="domain" description="MutL C-terminal dimerisation" evidence="6">
    <location>
        <begin position="390"/>
        <end position="532"/>
    </location>
</feature>
<dbReference type="InterPro" id="IPR002099">
    <property type="entry name" value="MutL/Mlh/PMS"/>
</dbReference>
<dbReference type="HAMAP" id="MF_00149">
    <property type="entry name" value="DNA_mis_repair"/>
    <property type="match status" value="1"/>
</dbReference>
<reference evidence="8" key="1">
    <citation type="submission" date="2020-02" db="EMBL/GenBank/DDBJ databases">
        <authorList>
            <person name="Meier V. D."/>
        </authorList>
    </citation>
    <scope>NUCLEOTIDE SEQUENCE</scope>
    <source>
        <strain evidence="8">AVDCRST_MAG11</strain>
    </source>
</reference>
<dbReference type="InterPro" id="IPR036890">
    <property type="entry name" value="HATPase_C_sf"/>
</dbReference>
<dbReference type="EMBL" id="CADCTU010000398">
    <property type="protein sequence ID" value="CAA9315461.1"/>
    <property type="molecule type" value="Genomic_DNA"/>
</dbReference>
<evidence type="ECO:0000256" key="4">
    <source>
        <dbReference type="ARBA" id="ARBA00023204"/>
    </source>
</evidence>
<dbReference type="GO" id="GO:0140664">
    <property type="term" value="F:ATP-dependent DNA damage sensor activity"/>
    <property type="evidence" value="ECO:0007669"/>
    <property type="project" value="InterPro"/>
</dbReference>
<dbReference type="InterPro" id="IPR014790">
    <property type="entry name" value="MutL_C"/>
</dbReference>
<dbReference type="InterPro" id="IPR042121">
    <property type="entry name" value="MutL_C_regsub"/>
</dbReference>
<comment type="function">
    <text evidence="5">This protein is involved in the repair of mismatches in DNA. It is required for dam-dependent methyl-directed DNA mismatch repair. May act as a 'molecular matchmaker', a protein that promotes the formation of a stable complex between two or more DNA-binding proteins in an ATP-dependent manner without itself being part of a final effector complex.</text>
</comment>
<dbReference type="Pfam" id="PF13589">
    <property type="entry name" value="HATPase_c_3"/>
    <property type="match status" value="1"/>
</dbReference>
<evidence type="ECO:0000256" key="3">
    <source>
        <dbReference type="ARBA" id="ARBA00022763"/>
    </source>
</evidence>
<evidence type="ECO:0000259" key="6">
    <source>
        <dbReference type="SMART" id="SM00853"/>
    </source>
</evidence>
<evidence type="ECO:0000256" key="5">
    <source>
        <dbReference type="HAMAP-Rule" id="MF_00149"/>
    </source>
</evidence>
<dbReference type="InterPro" id="IPR014721">
    <property type="entry name" value="Ribsml_uS5_D2-typ_fold_subgr"/>
</dbReference>
<dbReference type="CDD" id="cd16926">
    <property type="entry name" value="HATPase_MutL-MLH-PMS-like"/>
    <property type="match status" value="1"/>
</dbReference>
<dbReference type="AlphaFoldDB" id="A0A6J4KVK4"/>
<sequence>MLPSAVADQIAAGEVVERPASVVKELVENALDAGATALDVAVEDGGRGLIRVSDDGCGMDRGDAVLALARHATSKIRAAADLVGVATFGFRGEALPAICSVAELTIETATLDGHGTRIRASGGAVLDVADAARRRGTTVSVARLFHTVPARAKFLRSARSEWRAVADALTTIALGRCDVRLAVTHDGRPTLTLPPAPSLRARVGGVWGTAAAESLVAVDDVAGPVRTTGLVERPSDVGTTTRRVYVTVNGRAVRDAGLVRAAELAYRSTIGAGLRPTLFLAVELPGDLVDVNVHPAKAEVRFRDRWPVERAVEAAVRRALGGVESAPSLGVRIWPAPAPAVGAVEVDVEVLRPAADRAGALFAGGPALAVADEPDEAPRAPDEAGPAVPPLLQLRRTYIMFERDEGVVLIDQHSAHERVLFEQFMAQLSKGDAPSQRLLFPLTLHLGPEEGDAFDASRGALERLGYEVESFGGHTLLVRAVPAPHPRFDAERCLRDTLSALAGGRDAGTAARHERLAATVACKAAVKAGDALSAGEMRALYLALGGTTLPAHDVHGRSTIVQLGWDELERRFGRR</sequence>
<dbReference type="CDD" id="cd00782">
    <property type="entry name" value="MutL_Trans"/>
    <property type="match status" value="1"/>
</dbReference>
<evidence type="ECO:0000313" key="8">
    <source>
        <dbReference type="EMBL" id="CAA9315461.1"/>
    </source>
</evidence>
<evidence type="ECO:0000259" key="7">
    <source>
        <dbReference type="SMART" id="SM01340"/>
    </source>
</evidence>
<dbReference type="InterPro" id="IPR020667">
    <property type="entry name" value="DNA_mismatch_repair_MutL"/>
</dbReference>
<dbReference type="InterPro" id="IPR042120">
    <property type="entry name" value="MutL_C_dimsub"/>
</dbReference>
<dbReference type="Gene3D" id="3.30.230.10">
    <property type="match status" value="1"/>
</dbReference>
<dbReference type="PANTHER" id="PTHR10073:SF12">
    <property type="entry name" value="DNA MISMATCH REPAIR PROTEIN MLH1"/>
    <property type="match status" value="1"/>
</dbReference>
<evidence type="ECO:0000256" key="1">
    <source>
        <dbReference type="ARBA" id="ARBA00006082"/>
    </source>
</evidence>
<proteinExistence type="inferred from homology"/>
<accession>A0A6J4KVK4</accession>
<dbReference type="GO" id="GO:0030983">
    <property type="term" value="F:mismatched DNA binding"/>
    <property type="evidence" value="ECO:0007669"/>
    <property type="project" value="InterPro"/>
</dbReference>
<evidence type="ECO:0000256" key="2">
    <source>
        <dbReference type="ARBA" id="ARBA00021975"/>
    </source>
</evidence>
<dbReference type="SUPFAM" id="SSF54211">
    <property type="entry name" value="Ribosomal protein S5 domain 2-like"/>
    <property type="match status" value="1"/>
</dbReference>
<dbReference type="SMART" id="SM00853">
    <property type="entry name" value="MutL_C"/>
    <property type="match status" value="1"/>
</dbReference>
<gene>
    <name evidence="5" type="primary">mutL</name>
    <name evidence="8" type="ORF">AVDCRST_MAG11-1745</name>
</gene>
<dbReference type="Pfam" id="PF01119">
    <property type="entry name" value="DNA_mis_repair"/>
    <property type="match status" value="1"/>
</dbReference>
<dbReference type="InterPro" id="IPR013507">
    <property type="entry name" value="DNA_mismatch_S5_2-like"/>
</dbReference>
<dbReference type="Gene3D" id="3.30.565.10">
    <property type="entry name" value="Histidine kinase-like ATPase, C-terminal domain"/>
    <property type="match status" value="1"/>
</dbReference>
<dbReference type="InterPro" id="IPR014762">
    <property type="entry name" value="DNA_mismatch_repair_CS"/>
</dbReference>
<dbReference type="InterPro" id="IPR037198">
    <property type="entry name" value="MutL_C_sf"/>
</dbReference>
<dbReference type="GO" id="GO:0032300">
    <property type="term" value="C:mismatch repair complex"/>
    <property type="evidence" value="ECO:0007669"/>
    <property type="project" value="InterPro"/>
</dbReference>
<dbReference type="GO" id="GO:0005524">
    <property type="term" value="F:ATP binding"/>
    <property type="evidence" value="ECO:0007669"/>
    <property type="project" value="InterPro"/>
</dbReference>
<dbReference type="GO" id="GO:0006298">
    <property type="term" value="P:mismatch repair"/>
    <property type="evidence" value="ECO:0007669"/>
    <property type="project" value="UniProtKB-UniRule"/>
</dbReference>
<keyword evidence="3 5" id="KW-0227">DNA damage</keyword>
<dbReference type="PROSITE" id="PS00058">
    <property type="entry name" value="DNA_MISMATCH_REPAIR_1"/>
    <property type="match status" value="1"/>
</dbReference>
<comment type="similarity">
    <text evidence="1 5">Belongs to the DNA mismatch repair MutL/HexB family.</text>
</comment>
<organism evidence="8">
    <name type="scientific">uncultured Gemmatimonadaceae bacterium</name>
    <dbReference type="NCBI Taxonomy" id="246130"/>
    <lineage>
        <taxon>Bacteria</taxon>
        <taxon>Pseudomonadati</taxon>
        <taxon>Gemmatimonadota</taxon>
        <taxon>Gemmatimonadia</taxon>
        <taxon>Gemmatimonadales</taxon>
        <taxon>Gemmatimonadaceae</taxon>
        <taxon>environmental samples</taxon>
    </lineage>
</organism>
<dbReference type="Gene3D" id="3.30.1540.20">
    <property type="entry name" value="MutL, C-terminal domain, dimerisation subdomain"/>
    <property type="match status" value="1"/>
</dbReference>
<dbReference type="InterPro" id="IPR020568">
    <property type="entry name" value="Ribosomal_Su5_D2-typ_SF"/>
</dbReference>
<dbReference type="SUPFAM" id="SSF118116">
    <property type="entry name" value="DNA mismatch repair protein MutL"/>
    <property type="match status" value="1"/>
</dbReference>
<dbReference type="Gene3D" id="3.30.1370.100">
    <property type="entry name" value="MutL, C-terminal domain, regulatory subdomain"/>
    <property type="match status" value="1"/>
</dbReference>
<protein>
    <recommendedName>
        <fullName evidence="2 5">DNA mismatch repair protein MutL</fullName>
    </recommendedName>
</protein>
<dbReference type="SMART" id="SM01340">
    <property type="entry name" value="DNA_mis_repair"/>
    <property type="match status" value="1"/>
</dbReference>
<dbReference type="NCBIfam" id="TIGR00585">
    <property type="entry name" value="mutl"/>
    <property type="match status" value="1"/>
</dbReference>
<dbReference type="GO" id="GO:0016887">
    <property type="term" value="F:ATP hydrolysis activity"/>
    <property type="evidence" value="ECO:0007669"/>
    <property type="project" value="InterPro"/>
</dbReference>
<dbReference type="PANTHER" id="PTHR10073">
    <property type="entry name" value="DNA MISMATCH REPAIR PROTEIN MLH, PMS, MUTL"/>
    <property type="match status" value="1"/>
</dbReference>